<keyword evidence="3" id="KW-0479">Metal-binding</keyword>
<evidence type="ECO:0000313" key="6">
    <source>
        <dbReference type="EMBL" id="RRS02356.1"/>
    </source>
</evidence>
<name>A0A426V637_9BURK</name>
<dbReference type="Pfam" id="PF10370">
    <property type="entry name" value="Rv2993c-like_N"/>
    <property type="match status" value="1"/>
</dbReference>
<dbReference type="GO" id="GO:0044281">
    <property type="term" value="P:small molecule metabolic process"/>
    <property type="evidence" value="ECO:0007669"/>
    <property type="project" value="UniProtKB-ARBA"/>
</dbReference>
<comment type="similarity">
    <text evidence="2">Belongs to the FAH family.</text>
</comment>
<reference evidence="6 7" key="1">
    <citation type="submission" date="2018-12" db="EMBL/GenBank/DDBJ databases">
        <title>The whole draft genome of Aquabacterium sp. SJQ9.</title>
        <authorList>
            <person name="Sun L."/>
            <person name="Gao X."/>
            <person name="Chen W."/>
            <person name="Huang K."/>
        </authorList>
    </citation>
    <scope>NUCLEOTIDE SEQUENCE [LARGE SCALE GENOMIC DNA]</scope>
    <source>
        <strain evidence="6 7">SJQ9</strain>
    </source>
</reference>
<gene>
    <name evidence="6" type="ORF">EIP75_21095</name>
</gene>
<feature type="domain" description="Rv2993c-like N-terminal" evidence="5">
    <location>
        <begin position="6"/>
        <end position="70"/>
    </location>
</feature>
<feature type="domain" description="Fumarylacetoacetase-like C-terminal" evidence="4">
    <location>
        <begin position="78"/>
        <end position="320"/>
    </location>
</feature>
<dbReference type="EMBL" id="RSED01000024">
    <property type="protein sequence ID" value="RRS02356.1"/>
    <property type="molecule type" value="Genomic_DNA"/>
</dbReference>
<proteinExistence type="inferred from homology"/>
<dbReference type="RefSeq" id="WP_125245176.1">
    <property type="nucleotide sequence ID" value="NZ_RSED01000024.1"/>
</dbReference>
<dbReference type="Gene3D" id="3.90.850.10">
    <property type="entry name" value="Fumarylacetoacetase-like, C-terminal domain"/>
    <property type="match status" value="1"/>
</dbReference>
<dbReference type="Proteomes" id="UP000269265">
    <property type="component" value="Unassembled WGS sequence"/>
</dbReference>
<evidence type="ECO:0000259" key="5">
    <source>
        <dbReference type="Pfam" id="PF10370"/>
    </source>
</evidence>
<dbReference type="GO" id="GO:0046872">
    <property type="term" value="F:metal ion binding"/>
    <property type="evidence" value="ECO:0007669"/>
    <property type="project" value="UniProtKB-KW"/>
</dbReference>
<sequence>MAVHTLRFSHQGRVQWGVVSKNRITPLPGEFATTADFIRSHEVGALREFASSGIASRTTLALEQVQVLSPVTRNQQFLCQGANYRQHMIESGMDPDAKSYNMIFTKATSCMAPPNTDLVKPAHVRFLDYEIELGLILKRDVLARTVVTRANLHEFVAGLVIVNDYSARDIQIPQTQFYKGKSFRTFGPIGPFLCLLAPQDMGYLGQLQLTLTVNGQVRQHDTTANLVFGPAETLTELSGVQDLLVGDLLSTGTPAGCALSVPSPLKQRVGALLPEATKWAIFNKVQEGRTQYLKAGDLVEARIRSLDGAIDLGVQRNRVVDETPG</sequence>
<dbReference type="InterPro" id="IPR051121">
    <property type="entry name" value="FAH"/>
</dbReference>
<dbReference type="OrthoDB" id="9805307at2"/>
<dbReference type="Pfam" id="PF01557">
    <property type="entry name" value="FAA_hydrolase"/>
    <property type="match status" value="1"/>
</dbReference>
<evidence type="ECO:0000256" key="3">
    <source>
        <dbReference type="ARBA" id="ARBA00022723"/>
    </source>
</evidence>
<accession>A0A426V637</accession>
<comment type="caution">
    <text evidence="6">The sequence shown here is derived from an EMBL/GenBank/DDBJ whole genome shotgun (WGS) entry which is preliminary data.</text>
</comment>
<dbReference type="PANTHER" id="PTHR42796:SF4">
    <property type="entry name" value="FUMARYLACETOACETATE HYDROLASE DOMAIN-CONTAINING PROTEIN 2A"/>
    <property type="match status" value="1"/>
</dbReference>
<keyword evidence="7" id="KW-1185">Reference proteome</keyword>
<dbReference type="InterPro" id="IPR036663">
    <property type="entry name" value="Fumarylacetoacetase_C_sf"/>
</dbReference>
<comment type="cofactor">
    <cofactor evidence="1">
        <name>Mg(2+)</name>
        <dbReference type="ChEBI" id="CHEBI:18420"/>
    </cofactor>
</comment>
<dbReference type="InterPro" id="IPR011234">
    <property type="entry name" value="Fumarylacetoacetase-like_C"/>
</dbReference>
<evidence type="ECO:0000256" key="2">
    <source>
        <dbReference type="ARBA" id="ARBA00010211"/>
    </source>
</evidence>
<organism evidence="6 7">
    <name type="scientific">Aquabacterium soli</name>
    <dbReference type="NCBI Taxonomy" id="2493092"/>
    <lineage>
        <taxon>Bacteria</taxon>
        <taxon>Pseudomonadati</taxon>
        <taxon>Pseudomonadota</taxon>
        <taxon>Betaproteobacteria</taxon>
        <taxon>Burkholderiales</taxon>
        <taxon>Aquabacterium</taxon>
    </lineage>
</organism>
<dbReference type="PANTHER" id="PTHR42796">
    <property type="entry name" value="FUMARYLACETOACETATE HYDROLASE DOMAIN-CONTAINING PROTEIN 2A-RELATED"/>
    <property type="match status" value="1"/>
</dbReference>
<dbReference type="InterPro" id="IPR018833">
    <property type="entry name" value="Rv2993c-like_N"/>
</dbReference>
<evidence type="ECO:0000259" key="4">
    <source>
        <dbReference type="Pfam" id="PF01557"/>
    </source>
</evidence>
<dbReference type="GO" id="GO:0003824">
    <property type="term" value="F:catalytic activity"/>
    <property type="evidence" value="ECO:0007669"/>
    <property type="project" value="InterPro"/>
</dbReference>
<evidence type="ECO:0000256" key="1">
    <source>
        <dbReference type="ARBA" id="ARBA00001946"/>
    </source>
</evidence>
<protein>
    <submittedName>
        <fullName evidence="6">DUF2437 domain-containing protein</fullName>
    </submittedName>
</protein>
<dbReference type="AlphaFoldDB" id="A0A426V637"/>
<evidence type="ECO:0000313" key="7">
    <source>
        <dbReference type="Proteomes" id="UP000269265"/>
    </source>
</evidence>
<dbReference type="SUPFAM" id="SSF56529">
    <property type="entry name" value="FAH"/>
    <property type="match status" value="1"/>
</dbReference>